<evidence type="ECO:0000256" key="1">
    <source>
        <dbReference type="ARBA" id="ARBA00022448"/>
    </source>
</evidence>
<feature type="transmembrane region" description="Helical" evidence="2">
    <location>
        <begin position="368"/>
        <end position="385"/>
    </location>
</feature>
<feature type="transmembrane region" description="Helical" evidence="2">
    <location>
        <begin position="143"/>
        <end position="163"/>
    </location>
</feature>
<reference evidence="3" key="2">
    <citation type="submission" date="2019-03" db="EMBL/GenBank/DDBJ databases">
        <authorList>
            <person name="Chen S.-C."/>
            <person name="Wu S.-Y."/>
            <person name="Lai M.-C."/>
        </authorList>
    </citation>
    <scope>NUCLEOTIDE SEQUENCE</scope>
    <source>
        <strain evidence="3">ML15</strain>
    </source>
</reference>
<dbReference type="GO" id="GO:0042910">
    <property type="term" value="F:xenobiotic transmembrane transporter activity"/>
    <property type="evidence" value="ECO:0007669"/>
    <property type="project" value="InterPro"/>
</dbReference>
<feature type="transmembrane region" description="Helical" evidence="2">
    <location>
        <begin position="291"/>
        <end position="314"/>
    </location>
</feature>
<feature type="transmembrane region" description="Helical" evidence="2">
    <location>
        <begin position="397"/>
        <end position="415"/>
    </location>
</feature>
<dbReference type="InterPro" id="IPR002528">
    <property type="entry name" value="MATE_fam"/>
</dbReference>
<dbReference type="Pfam" id="PF01554">
    <property type="entry name" value="MatE"/>
    <property type="match status" value="2"/>
</dbReference>
<keyword evidence="2" id="KW-0472">Membrane</keyword>
<proteinExistence type="predicted"/>
<dbReference type="GO" id="GO:0015297">
    <property type="term" value="F:antiporter activity"/>
    <property type="evidence" value="ECO:0007669"/>
    <property type="project" value="InterPro"/>
</dbReference>
<dbReference type="KEGG" id="mfk:E2N92_10205"/>
<keyword evidence="1" id="KW-0813">Transport</keyword>
<reference evidence="3" key="1">
    <citation type="journal article" date="2005" name="Int. J. Syst. Evol. Microbiol.">
        <title>Methanofollis formosanus sp. nov., isolated from a fish pond.</title>
        <authorList>
            <person name="Wu S.Y."/>
            <person name="Chen S.C."/>
            <person name="Lai M.C."/>
        </authorList>
    </citation>
    <scope>NUCLEOTIDE SEQUENCE</scope>
    <source>
        <strain evidence="3">ML15</strain>
    </source>
</reference>
<evidence type="ECO:0008006" key="5">
    <source>
        <dbReference type="Google" id="ProtNLM"/>
    </source>
</evidence>
<feature type="transmembrane region" description="Helical" evidence="2">
    <location>
        <begin position="109"/>
        <end position="131"/>
    </location>
</feature>
<feature type="transmembrane region" description="Helical" evidence="2">
    <location>
        <begin position="67"/>
        <end position="88"/>
    </location>
</feature>
<keyword evidence="2" id="KW-1133">Transmembrane helix</keyword>
<dbReference type="PANTHER" id="PTHR43298">
    <property type="entry name" value="MULTIDRUG RESISTANCE PROTEIN NORM-RELATED"/>
    <property type="match status" value="1"/>
</dbReference>
<keyword evidence="2" id="KW-0812">Transmembrane</keyword>
<dbReference type="InterPro" id="IPR050222">
    <property type="entry name" value="MATE_MdtK"/>
</dbReference>
<evidence type="ECO:0000256" key="2">
    <source>
        <dbReference type="SAM" id="Phobius"/>
    </source>
</evidence>
<dbReference type="EMBL" id="CP037968">
    <property type="protein sequence ID" value="QYZ79775.1"/>
    <property type="molecule type" value="Genomic_DNA"/>
</dbReference>
<evidence type="ECO:0000313" key="4">
    <source>
        <dbReference type="Proteomes" id="UP000826709"/>
    </source>
</evidence>
<gene>
    <name evidence="3" type="ORF">E2N92_10205</name>
</gene>
<dbReference type="GO" id="GO:0005886">
    <property type="term" value="C:plasma membrane"/>
    <property type="evidence" value="ECO:0007669"/>
    <property type="project" value="TreeGrafter"/>
</dbReference>
<feature type="transmembrane region" description="Helical" evidence="2">
    <location>
        <begin position="21"/>
        <end position="39"/>
    </location>
</feature>
<keyword evidence="4" id="KW-1185">Reference proteome</keyword>
<dbReference type="AlphaFoldDB" id="A0A8G1A2A8"/>
<dbReference type="PANTHER" id="PTHR43298:SF2">
    <property type="entry name" value="FMN_FAD EXPORTER YEEO-RELATED"/>
    <property type="match status" value="1"/>
</dbReference>
<organism evidence="3 4">
    <name type="scientific">Methanofollis formosanus</name>
    <dbReference type="NCBI Taxonomy" id="299308"/>
    <lineage>
        <taxon>Archaea</taxon>
        <taxon>Methanobacteriati</taxon>
        <taxon>Methanobacteriota</taxon>
        <taxon>Stenosarchaea group</taxon>
        <taxon>Methanomicrobia</taxon>
        <taxon>Methanomicrobiales</taxon>
        <taxon>Methanomicrobiaceae</taxon>
        <taxon>Methanofollis</taxon>
    </lineage>
</organism>
<name>A0A8G1A2A8_9EURY</name>
<evidence type="ECO:0000313" key="3">
    <source>
        <dbReference type="EMBL" id="QYZ79775.1"/>
    </source>
</evidence>
<protein>
    <recommendedName>
        <fullName evidence="5">MATE family efflux transporter</fullName>
    </recommendedName>
</protein>
<accession>A0A8G1A2A8</accession>
<feature type="transmembrane region" description="Helical" evidence="2">
    <location>
        <begin position="421"/>
        <end position="448"/>
    </location>
</feature>
<feature type="transmembrane region" description="Helical" evidence="2">
    <location>
        <begin position="265"/>
        <end position="285"/>
    </location>
</feature>
<dbReference type="Proteomes" id="UP000826709">
    <property type="component" value="Chromosome"/>
</dbReference>
<sequence length="466" mass="50792">MEYQAHTPTYPGKAGRMLRELIAVYPWRFIGFIILASLIPKVYDLTNMFWVGQISYDALAVTKQYDFLAVAVEVINETVPFGVLALIAQNYTDRKKVLSILKSGLVIQVALSAVLTAVVFLCTPTFVSTIGTPAEIVTLTESYIHLMALALPFDAIAFLLLIAVKAMRKGKAAMLIVLLSVVLNVVFDLLFISTLDISLHLGVMGVALGYILSKSILAAVSLGYLVHILDLNILRFVREIPARLCMIPIFKIGGWTGLDSLVRNAGYVGILMALNLIGVSQFGGYGLAMTVMWTLLVPVLALAEATNVVVGNYYGAGNYLAIPKVLAMSEILALGVIGCIAMAGLLSWDWLSAVFNPNPEMVAYSVQAFHWLIVPYIFFAAGIILKSLFYGTGMTKYIFFVSLIVQACVVFPFVILMKAGAIVPVFTTVMTLFVFTFTLDLICTVFFAHHLLGTFPQAERGEAAHA</sequence>
<feature type="transmembrane region" description="Helical" evidence="2">
    <location>
        <begin position="175"/>
        <end position="195"/>
    </location>
</feature>
<feature type="transmembrane region" description="Helical" evidence="2">
    <location>
        <begin position="326"/>
        <end position="348"/>
    </location>
</feature>
<feature type="transmembrane region" description="Helical" evidence="2">
    <location>
        <begin position="207"/>
        <end position="229"/>
    </location>
</feature>